<dbReference type="AlphaFoldDB" id="A0A0F9YXY2"/>
<comment type="caution">
    <text evidence="2">The sequence shown here is derived from an EMBL/GenBank/DDBJ whole genome shotgun (WGS) entry which is preliminary data.</text>
</comment>
<dbReference type="EMBL" id="LBOI01000011">
    <property type="protein sequence ID" value="KKP31326.1"/>
    <property type="molecule type" value="Genomic_DNA"/>
</dbReference>
<gene>
    <name evidence="2" type="ORF">UR21_C0011G0007</name>
</gene>
<name>A0A0F9YXY2_9BACT</name>
<dbReference type="CDD" id="cd02440">
    <property type="entry name" value="AdoMet_MTases"/>
    <property type="match status" value="1"/>
</dbReference>
<dbReference type="SUPFAM" id="SSF53335">
    <property type="entry name" value="S-adenosyl-L-methionine-dependent methyltransferases"/>
    <property type="match status" value="1"/>
</dbReference>
<dbReference type="InterPro" id="IPR029063">
    <property type="entry name" value="SAM-dependent_MTases_sf"/>
</dbReference>
<sequence>MNNFPKISYSKVDKITLTRSGYLPDTVTDTSLQSKVSPAVDDFRYFFNIECKDIFFKVSNQLKLLDVGCGSGEYYNFFKNFIQINIKYSGCEINDYLVNLCKKTSPSGRFFKSYADNIEANDNQYDIVFSSASLQYTIDRWKESLTEMKRVSNKYVMILRMPVSKYNETCFVEQTVIYKNSNEKYTLIVLNRTELENMFSRLKLKIVKRDYTLEIIDVNGIDEKIFFTQYLLEKK</sequence>
<organism evidence="2 3">
    <name type="scientific">Candidatus Woesebacteria bacterium GW2011_GWC2_31_9</name>
    <dbReference type="NCBI Taxonomy" id="1618586"/>
    <lineage>
        <taxon>Bacteria</taxon>
        <taxon>Candidatus Woeseibacteriota</taxon>
    </lineage>
</organism>
<protein>
    <recommendedName>
        <fullName evidence="1">Methyltransferase type 11 domain-containing protein</fullName>
    </recommendedName>
</protein>
<accession>A0A0F9YXY2</accession>
<dbReference type="InterPro" id="IPR013216">
    <property type="entry name" value="Methyltransf_11"/>
</dbReference>
<feature type="domain" description="Methyltransferase type 11" evidence="1">
    <location>
        <begin position="65"/>
        <end position="151"/>
    </location>
</feature>
<dbReference type="GO" id="GO:0008757">
    <property type="term" value="F:S-adenosylmethionine-dependent methyltransferase activity"/>
    <property type="evidence" value="ECO:0007669"/>
    <property type="project" value="InterPro"/>
</dbReference>
<dbReference type="Pfam" id="PF08241">
    <property type="entry name" value="Methyltransf_11"/>
    <property type="match status" value="1"/>
</dbReference>
<evidence type="ECO:0000313" key="3">
    <source>
        <dbReference type="Proteomes" id="UP000034803"/>
    </source>
</evidence>
<dbReference type="Gene3D" id="3.40.50.150">
    <property type="entry name" value="Vaccinia Virus protein VP39"/>
    <property type="match status" value="1"/>
</dbReference>
<dbReference type="Proteomes" id="UP000034803">
    <property type="component" value="Unassembled WGS sequence"/>
</dbReference>
<evidence type="ECO:0000313" key="2">
    <source>
        <dbReference type="EMBL" id="KKP31326.1"/>
    </source>
</evidence>
<proteinExistence type="predicted"/>
<reference evidence="2 3" key="1">
    <citation type="journal article" date="2015" name="Nature">
        <title>rRNA introns, odd ribosomes, and small enigmatic genomes across a large radiation of phyla.</title>
        <authorList>
            <person name="Brown C.T."/>
            <person name="Hug L.A."/>
            <person name="Thomas B.C."/>
            <person name="Sharon I."/>
            <person name="Castelle C.J."/>
            <person name="Singh A."/>
            <person name="Wilkins M.J."/>
            <person name="Williams K.H."/>
            <person name="Banfield J.F."/>
        </authorList>
    </citation>
    <scope>NUCLEOTIDE SEQUENCE [LARGE SCALE GENOMIC DNA]</scope>
</reference>
<evidence type="ECO:0000259" key="1">
    <source>
        <dbReference type="Pfam" id="PF08241"/>
    </source>
</evidence>